<dbReference type="Proteomes" id="UP000234882">
    <property type="component" value="Chromosome"/>
</dbReference>
<dbReference type="PANTHER" id="PTHR11014:SF169">
    <property type="entry name" value="CLAN MH, FAMILY M20, PEPTIDASE T-LIKE METALLOPEPTIDASE"/>
    <property type="match status" value="1"/>
</dbReference>
<evidence type="ECO:0000256" key="2">
    <source>
        <dbReference type="PIRSR" id="PIRSR005962-1"/>
    </source>
</evidence>
<evidence type="ECO:0000313" key="5">
    <source>
        <dbReference type="Proteomes" id="UP000234882"/>
    </source>
</evidence>
<evidence type="ECO:0000313" key="4">
    <source>
        <dbReference type="EMBL" id="AUM73547.1"/>
    </source>
</evidence>
<dbReference type="NCBIfam" id="TIGR01891">
    <property type="entry name" value="amidohydrolases"/>
    <property type="match status" value="1"/>
</dbReference>
<keyword evidence="5" id="KW-1185">Reference proteome</keyword>
<name>A0A2K9MD30_9RHOB</name>
<reference evidence="5" key="1">
    <citation type="submission" date="2017-12" db="EMBL/GenBank/DDBJ databases">
        <title>Genomic analysis of Paracoccus sp. CBA4604.</title>
        <authorList>
            <person name="Roh S.W."/>
            <person name="Kim J.Y."/>
            <person name="Kim J.S."/>
        </authorList>
    </citation>
    <scope>NUCLEOTIDE SEQUENCE [LARGE SCALE GENOMIC DNA]</scope>
    <source>
        <strain evidence="5">CBA4604</strain>
    </source>
</reference>
<feature type="binding site" evidence="2">
    <location>
        <position position="352"/>
    </location>
    <ligand>
        <name>Mn(2+)</name>
        <dbReference type="ChEBI" id="CHEBI:29035"/>
        <label>2</label>
    </ligand>
</feature>
<dbReference type="RefSeq" id="WP_101498931.1">
    <property type="nucleotide sequence ID" value="NZ_CP025583.1"/>
</dbReference>
<feature type="binding site" evidence="2">
    <location>
        <position position="133"/>
    </location>
    <ligand>
        <name>Mn(2+)</name>
        <dbReference type="ChEBI" id="CHEBI:29035"/>
        <label>2</label>
    </ligand>
</feature>
<organism evidence="4 5">
    <name type="scientific">Paracoccus jeotgali</name>
    <dbReference type="NCBI Taxonomy" id="2065379"/>
    <lineage>
        <taxon>Bacteria</taxon>
        <taxon>Pseudomonadati</taxon>
        <taxon>Pseudomonadota</taxon>
        <taxon>Alphaproteobacteria</taxon>
        <taxon>Rhodobacterales</taxon>
        <taxon>Paracoccaceae</taxon>
        <taxon>Paracoccus</taxon>
    </lineage>
</organism>
<dbReference type="Gene3D" id="3.30.70.360">
    <property type="match status" value="1"/>
</dbReference>
<dbReference type="Pfam" id="PF01546">
    <property type="entry name" value="Peptidase_M20"/>
    <property type="match status" value="1"/>
</dbReference>
<feature type="domain" description="Peptidase M20 dimerisation" evidence="3">
    <location>
        <begin position="178"/>
        <end position="277"/>
    </location>
</feature>
<dbReference type="OrthoDB" id="9777385at2"/>
<dbReference type="GO" id="GO:0016787">
    <property type="term" value="F:hydrolase activity"/>
    <property type="evidence" value="ECO:0007669"/>
    <property type="project" value="UniProtKB-KW"/>
</dbReference>
<dbReference type="EMBL" id="CP025583">
    <property type="protein sequence ID" value="AUM73547.1"/>
    <property type="molecule type" value="Genomic_DNA"/>
</dbReference>
<dbReference type="InterPro" id="IPR002933">
    <property type="entry name" value="Peptidase_M20"/>
</dbReference>
<feature type="binding site" evidence="2">
    <location>
        <position position="98"/>
    </location>
    <ligand>
        <name>Mn(2+)</name>
        <dbReference type="ChEBI" id="CHEBI:29035"/>
        <label>2</label>
    </ligand>
</feature>
<dbReference type="PIRSF" id="PIRSF005962">
    <property type="entry name" value="Pept_M20D_amidohydro"/>
    <property type="match status" value="1"/>
</dbReference>
<comment type="cofactor">
    <cofactor evidence="2">
        <name>Mn(2+)</name>
        <dbReference type="ChEBI" id="CHEBI:29035"/>
    </cofactor>
    <text evidence="2">The Mn(2+) ion enhances activity.</text>
</comment>
<dbReference type="SUPFAM" id="SSF53187">
    <property type="entry name" value="Zn-dependent exopeptidases"/>
    <property type="match status" value="1"/>
</dbReference>
<proteinExistence type="predicted"/>
<protein>
    <submittedName>
        <fullName evidence="4">Amidohydrolase</fullName>
    </submittedName>
</protein>
<keyword evidence="1 4" id="KW-0378">Hydrolase</keyword>
<dbReference type="Gene3D" id="3.40.630.10">
    <property type="entry name" value="Zn peptidases"/>
    <property type="match status" value="1"/>
</dbReference>
<dbReference type="KEGG" id="paru:CYR75_03930"/>
<gene>
    <name evidence="4" type="ORF">CYR75_03930</name>
</gene>
<dbReference type="InterPro" id="IPR017439">
    <property type="entry name" value="Amidohydrolase"/>
</dbReference>
<dbReference type="PANTHER" id="PTHR11014">
    <property type="entry name" value="PEPTIDASE M20 FAMILY MEMBER"/>
    <property type="match status" value="1"/>
</dbReference>
<keyword evidence="2" id="KW-0464">Manganese</keyword>
<keyword evidence="2" id="KW-0479">Metal-binding</keyword>
<dbReference type="GO" id="GO:0046872">
    <property type="term" value="F:metal ion binding"/>
    <property type="evidence" value="ECO:0007669"/>
    <property type="project" value="UniProtKB-KW"/>
</dbReference>
<dbReference type="AlphaFoldDB" id="A0A2K9MD30"/>
<feature type="binding site" evidence="2">
    <location>
        <position position="157"/>
    </location>
    <ligand>
        <name>Mn(2+)</name>
        <dbReference type="ChEBI" id="CHEBI:29035"/>
        <label>2</label>
    </ligand>
</feature>
<dbReference type="InterPro" id="IPR011650">
    <property type="entry name" value="Peptidase_M20_dimer"/>
</dbReference>
<evidence type="ECO:0000256" key="1">
    <source>
        <dbReference type="ARBA" id="ARBA00022801"/>
    </source>
</evidence>
<dbReference type="InterPro" id="IPR036264">
    <property type="entry name" value="Bact_exopeptidase_dim_dom"/>
</dbReference>
<evidence type="ECO:0000259" key="3">
    <source>
        <dbReference type="Pfam" id="PF07687"/>
    </source>
</evidence>
<dbReference type="Pfam" id="PF07687">
    <property type="entry name" value="M20_dimer"/>
    <property type="match status" value="1"/>
</dbReference>
<dbReference type="SUPFAM" id="SSF55031">
    <property type="entry name" value="Bacterial exopeptidase dimerisation domain"/>
    <property type="match status" value="1"/>
</dbReference>
<feature type="binding site" evidence="2">
    <location>
        <position position="100"/>
    </location>
    <ligand>
        <name>Mn(2+)</name>
        <dbReference type="ChEBI" id="CHEBI:29035"/>
        <label>2</label>
    </ligand>
</feature>
<accession>A0A2K9MD30</accession>
<sequence length="379" mass="40015">MLTNADIAELTDLRRDLHRYPELSGSEHRTAARVAGLLRDLGADELWTGIGGTGVLAAFRGAEPGPSVMFRAELDALPITEADGLPHRSTVPGVAHLCGHDGHICGVLGLGRLLSRQRPQRGVVWLLFQPAEEDGSGAAAMLADAQLPAFDYGFAIHNYPGLAQGQARLQAGVMNCASVGMRARLTGATAHASEPEKARTPTLALAAILPALLALSRGSPGEAAYRLVTITHLSMGVPAFGITPGEAEIWATLRTSTDEGMADLRQQAMGIVRDAAVDRGLAVDFDWQDDFAASVNDPQATALMGEAARAAGFQLSDADLPLRASEDFGRFGSRGRCAMIFLGAGADRPPLHAQDYDFPDDLIAPSVTLFHALARRLTG</sequence>